<evidence type="ECO:0000256" key="1">
    <source>
        <dbReference type="ARBA" id="ARBA00022723"/>
    </source>
</evidence>
<keyword evidence="5" id="KW-1185">Reference proteome</keyword>
<keyword evidence="4" id="KW-0378">Hydrolase</keyword>
<dbReference type="Gene3D" id="2.30.30.370">
    <property type="entry name" value="FAH"/>
    <property type="match status" value="1"/>
</dbReference>
<evidence type="ECO:0000313" key="5">
    <source>
        <dbReference type="Proteomes" id="UP001501581"/>
    </source>
</evidence>
<reference evidence="4 5" key="1">
    <citation type="journal article" date="2019" name="Int. J. Syst. Evol. Microbiol.">
        <title>The Global Catalogue of Microorganisms (GCM) 10K type strain sequencing project: providing services to taxonomists for standard genome sequencing and annotation.</title>
        <authorList>
            <consortium name="The Broad Institute Genomics Platform"/>
            <consortium name="The Broad Institute Genome Sequencing Center for Infectious Disease"/>
            <person name="Wu L."/>
            <person name="Ma J."/>
        </authorList>
    </citation>
    <scope>NUCLEOTIDE SEQUENCE [LARGE SCALE GENOMIC DNA]</scope>
    <source>
        <strain evidence="4 5">JCM 13008</strain>
    </source>
</reference>
<dbReference type="Pfam" id="PF01557">
    <property type="entry name" value="FAA_hydrolase"/>
    <property type="match status" value="1"/>
</dbReference>
<dbReference type="SUPFAM" id="SSF56529">
    <property type="entry name" value="FAH"/>
    <property type="match status" value="1"/>
</dbReference>
<dbReference type="EMBL" id="BAAALG010000017">
    <property type="protein sequence ID" value="GAA1114018.1"/>
    <property type="molecule type" value="Genomic_DNA"/>
</dbReference>
<name>A0ABN1U2I5_9ACTN</name>
<evidence type="ECO:0000259" key="3">
    <source>
        <dbReference type="Pfam" id="PF10370"/>
    </source>
</evidence>
<evidence type="ECO:0000259" key="2">
    <source>
        <dbReference type="Pfam" id="PF01557"/>
    </source>
</evidence>
<protein>
    <submittedName>
        <fullName evidence="4">Fumarylacetoacetate hydrolase family protein</fullName>
    </submittedName>
</protein>
<organism evidence="4 5">
    <name type="scientific">Nocardioides dubius</name>
    <dbReference type="NCBI Taxonomy" id="317019"/>
    <lineage>
        <taxon>Bacteria</taxon>
        <taxon>Bacillati</taxon>
        <taxon>Actinomycetota</taxon>
        <taxon>Actinomycetes</taxon>
        <taxon>Propionibacteriales</taxon>
        <taxon>Nocardioidaceae</taxon>
        <taxon>Nocardioides</taxon>
    </lineage>
</organism>
<sequence length="270" mass="28988">MRICRFTLGEEPLYGVLTGELDEYGQPGDDAVIVGLAGDPLYVGIKLLEQEYKLDDVRLLAPVLPRSKVVAIGKNYAAHAAEMASAVPDEPLMFIKPNTSVIGPGDDIIYPRQSSNVHYEGELAVVIGRICRDVPPEQATDVIHGYTIANDVTARDLQSKDVQFTRSKSFDTFCPLGPWIETDLDPQAFTDGVAVQTYLNGDLVQDGSTADMVFDIPTLVAHVSSVMTLLPGDVILTGTPEGVGAMNVGDEVEVSIAGIGTLTNKVAQRK</sequence>
<evidence type="ECO:0000313" key="4">
    <source>
        <dbReference type="EMBL" id="GAA1114018.1"/>
    </source>
</evidence>
<dbReference type="PANTHER" id="PTHR11820">
    <property type="entry name" value="ACYLPYRUVASE"/>
    <property type="match status" value="1"/>
</dbReference>
<comment type="caution">
    <text evidence="4">The sequence shown here is derived from an EMBL/GenBank/DDBJ whole genome shotgun (WGS) entry which is preliminary data.</text>
</comment>
<dbReference type="InterPro" id="IPR036663">
    <property type="entry name" value="Fumarylacetoacetase_C_sf"/>
</dbReference>
<dbReference type="Gene3D" id="3.90.850.10">
    <property type="entry name" value="Fumarylacetoacetase-like, C-terminal domain"/>
    <property type="match status" value="1"/>
</dbReference>
<feature type="domain" description="Fumarylacetoacetase-like C-terminal" evidence="2">
    <location>
        <begin position="68"/>
        <end position="266"/>
    </location>
</feature>
<feature type="domain" description="Rv2993c-like N-terminal" evidence="3">
    <location>
        <begin position="1"/>
        <end position="62"/>
    </location>
</feature>
<dbReference type="GO" id="GO:0016787">
    <property type="term" value="F:hydrolase activity"/>
    <property type="evidence" value="ECO:0007669"/>
    <property type="project" value="UniProtKB-KW"/>
</dbReference>
<dbReference type="PANTHER" id="PTHR11820:SF7">
    <property type="entry name" value="ACYLPYRUVASE FAHD1, MITOCHONDRIAL"/>
    <property type="match status" value="1"/>
</dbReference>
<dbReference type="Proteomes" id="UP001501581">
    <property type="component" value="Unassembled WGS sequence"/>
</dbReference>
<keyword evidence="1" id="KW-0479">Metal-binding</keyword>
<dbReference type="RefSeq" id="WP_343996719.1">
    <property type="nucleotide sequence ID" value="NZ_BAAALG010000017.1"/>
</dbReference>
<dbReference type="InterPro" id="IPR011234">
    <property type="entry name" value="Fumarylacetoacetase-like_C"/>
</dbReference>
<dbReference type="InterPro" id="IPR018833">
    <property type="entry name" value="Rv2993c-like_N"/>
</dbReference>
<dbReference type="Pfam" id="PF10370">
    <property type="entry name" value="Rv2993c-like_N"/>
    <property type="match status" value="1"/>
</dbReference>
<proteinExistence type="predicted"/>
<accession>A0ABN1U2I5</accession>
<gene>
    <name evidence="4" type="ORF">GCM10009668_40320</name>
</gene>